<comment type="caution">
    <text evidence="1">The sequence shown here is derived from an EMBL/GenBank/DDBJ whole genome shotgun (WGS) entry which is preliminary data.</text>
</comment>
<sequence length="141" mass="16034">MKRIKKYKELFPLDLMWAWGSALLFIFVAIILLVSACSTGTEIPTLIYHGEIDRIEIPPQRGLLSSNAIVITPDSIVQIFAPIIEYYDGESITSITEYDPFDGDITSITHIKSGEYYLYRWQAGHYLLSVVEISRVDSSIR</sequence>
<evidence type="ECO:0000313" key="1">
    <source>
        <dbReference type="EMBL" id="KKN59252.1"/>
    </source>
</evidence>
<gene>
    <name evidence="1" type="ORF">LCGC14_0543510</name>
</gene>
<proteinExistence type="predicted"/>
<protein>
    <submittedName>
        <fullName evidence="1">Uncharacterized protein</fullName>
    </submittedName>
</protein>
<accession>A0A0F9SAC8</accession>
<dbReference type="AlphaFoldDB" id="A0A0F9SAC8"/>
<organism evidence="1">
    <name type="scientific">marine sediment metagenome</name>
    <dbReference type="NCBI Taxonomy" id="412755"/>
    <lineage>
        <taxon>unclassified sequences</taxon>
        <taxon>metagenomes</taxon>
        <taxon>ecological metagenomes</taxon>
    </lineage>
</organism>
<name>A0A0F9SAC8_9ZZZZ</name>
<dbReference type="EMBL" id="LAZR01000732">
    <property type="protein sequence ID" value="KKN59252.1"/>
    <property type="molecule type" value="Genomic_DNA"/>
</dbReference>
<reference evidence="1" key="1">
    <citation type="journal article" date="2015" name="Nature">
        <title>Complex archaea that bridge the gap between prokaryotes and eukaryotes.</title>
        <authorList>
            <person name="Spang A."/>
            <person name="Saw J.H."/>
            <person name="Jorgensen S.L."/>
            <person name="Zaremba-Niedzwiedzka K."/>
            <person name="Martijn J."/>
            <person name="Lind A.E."/>
            <person name="van Eijk R."/>
            <person name="Schleper C."/>
            <person name="Guy L."/>
            <person name="Ettema T.J."/>
        </authorList>
    </citation>
    <scope>NUCLEOTIDE SEQUENCE</scope>
</reference>